<dbReference type="InterPro" id="IPR014710">
    <property type="entry name" value="RmlC-like_jellyroll"/>
</dbReference>
<comment type="caution">
    <text evidence="1">The sequence shown here is derived from an EMBL/GenBank/DDBJ whole genome shotgun (WGS) entry which is preliminary data.</text>
</comment>
<dbReference type="SUPFAM" id="SSF51182">
    <property type="entry name" value="RmlC-like cupins"/>
    <property type="match status" value="1"/>
</dbReference>
<gene>
    <name evidence="1" type="ORF">S01H1_07226</name>
</gene>
<dbReference type="InterPro" id="IPR011051">
    <property type="entry name" value="RmlC_Cupin_sf"/>
</dbReference>
<dbReference type="AlphaFoldDB" id="X0UAP9"/>
<feature type="non-terminal residue" evidence="1">
    <location>
        <position position="1"/>
    </location>
</feature>
<reference evidence="1" key="1">
    <citation type="journal article" date="2014" name="Front. Microbiol.">
        <title>High frequency of phylogenetically diverse reductive dehalogenase-homologous genes in deep subseafloor sedimentary metagenomes.</title>
        <authorList>
            <person name="Kawai M."/>
            <person name="Futagami T."/>
            <person name="Toyoda A."/>
            <person name="Takaki Y."/>
            <person name="Nishi S."/>
            <person name="Hori S."/>
            <person name="Arai W."/>
            <person name="Tsubouchi T."/>
            <person name="Morono Y."/>
            <person name="Uchiyama I."/>
            <person name="Ito T."/>
            <person name="Fujiyama A."/>
            <person name="Inagaki F."/>
            <person name="Takami H."/>
        </authorList>
    </citation>
    <scope>NUCLEOTIDE SEQUENCE</scope>
    <source>
        <strain evidence="1">Expedition CK06-06</strain>
    </source>
</reference>
<dbReference type="Gene3D" id="2.60.120.10">
    <property type="entry name" value="Jelly Rolls"/>
    <property type="match status" value="1"/>
</dbReference>
<dbReference type="EMBL" id="BARS01003727">
    <property type="protein sequence ID" value="GAF85555.1"/>
    <property type="molecule type" value="Genomic_DNA"/>
</dbReference>
<organism evidence="1">
    <name type="scientific">marine sediment metagenome</name>
    <dbReference type="NCBI Taxonomy" id="412755"/>
    <lineage>
        <taxon>unclassified sequences</taxon>
        <taxon>metagenomes</taxon>
        <taxon>ecological metagenomes</taxon>
    </lineage>
</organism>
<accession>X0UAP9</accession>
<proteinExistence type="predicted"/>
<sequence>DMAIYIPPKMIHGVKNTGEERLVIAFFVAPGKEPSEIV</sequence>
<protein>
    <submittedName>
        <fullName evidence="1">Uncharacterized protein</fullName>
    </submittedName>
</protein>
<evidence type="ECO:0000313" key="1">
    <source>
        <dbReference type="EMBL" id="GAF85555.1"/>
    </source>
</evidence>
<name>X0UAP9_9ZZZZ</name>